<dbReference type="EC" id="5.2.1.8" evidence="3 9"/>
<name>A0A517P8S2_9PLAN</name>
<keyword evidence="9" id="KW-0131">Cell cycle</keyword>
<dbReference type="OrthoDB" id="9767721at2"/>
<reference evidence="13 14" key="1">
    <citation type="submission" date="2019-02" db="EMBL/GenBank/DDBJ databases">
        <title>Deep-cultivation of Planctomycetes and their phenomic and genomic characterization uncovers novel biology.</title>
        <authorList>
            <person name="Wiegand S."/>
            <person name="Jogler M."/>
            <person name="Boedeker C."/>
            <person name="Pinto D."/>
            <person name="Vollmers J."/>
            <person name="Rivas-Marin E."/>
            <person name="Kohn T."/>
            <person name="Peeters S.H."/>
            <person name="Heuer A."/>
            <person name="Rast P."/>
            <person name="Oberbeckmann S."/>
            <person name="Bunk B."/>
            <person name="Jeske O."/>
            <person name="Meyerdierks A."/>
            <person name="Storesund J.E."/>
            <person name="Kallscheuer N."/>
            <person name="Luecker S."/>
            <person name="Lage O.M."/>
            <person name="Pohl T."/>
            <person name="Merkel B.J."/>
            <person name="Hornburger P."/>
            <person name="Mueller R.-W."/>
            <person name="Bruemmer F."/>
            <person name="Labrenz M."/>
            <person name="Spormann A.M."/>
            <person name="Op den Camp H."/>
            <person name="Overmann J."/>
            <person name="Amann R."/>
            <person name="Jetten M.S.M."/>
            <person name="Mascher T."/>
            <person name="Medema M.H."/>
            <person name="Devos D.P."/>
            <person name="Kaster A.-K."/>
            <person name="Ovreas L."/>
            <person name="Rohde M."/>
            <person name="Galperin M.Y."/>
            <person name="Jogler C."/>
        </authorList>
    </citation>
    <scope>NUCLEOTIDE SEQUENCE [LARGE SCALE GENOMIC DNA]</scope>
    <source>
        <strain evidence="13 14">CA12</strain>
    </source>
</reference>
<feature type="region of interest" description="Disordered" evidence="10">
    <location>
        <begin position="1"/>
        <end position="24"/>
    </location>
</feature>
<comment type="subcellular location">
    <subcellularLocation>
        <location evidence="9">Cytoplasm</location>
    </subcellularLocation>
    <text evidence="9">About half TF is bound to the ribosome near the polypeptide exit tunnel while the other half is free in the cytoplasm.</text>
</comment>
<dbReference type="SUPFAM" id="SSF54534">
    <property type="entry name" value="FKBP-like"/>
    <property type="match status" value="1"/>
</dbReference>
<comment type="domain">
    <text evidence="9">Consists of 3 domains; the N-terminus binds the ribosome, the middle domain has PPIase activity, while the C-terminus has intrinsic chaperone activity on its own.</text>
</comment>
<dbReference type="EMBL" id="CP036265">
    <property type="protein sequence ID" value="QDT15762.1"/>
    <property type="molecule type" value="Genomic_DNA"/>
</dbReference>
<evidence type="ECO:0000256" key="9">
    <source>
        <dbReference type="HAMAP-Rule" id="MF_00303"/>
    </source>
</evidence>
<keyword evidence="7 9" id="KW-0413">Isomerase</keyword>
<dbReference type="InterPro" id="IPR027304">
    <property type="entry name" value="Trigger_fact/SurA_dom_sf"/>
</dbReference>
<dbReference type="InterPro" id="IPR008880">
    <property type="entry name" value="Trigger_fac_C"/>
</dbReference>
<dbReference type="RefSeq" id="WP_145358666.1">
    <property type="nucleotide sequence ID" value="NZ_CP036265.1"/>
</dbReference>
<keyword evidence="6 9" id="KW-0143">Chaperone</keyword>
<dbReference type="Pfam" id="PF05698">
    <property type="entry name" value="Trigger_C"/>
    <property type="match status" value="1"/>
</dbReference>
<dbReference type="InterPro" id="IPR008881">
    <property type="entry name" value="Trigger_fac_ribosome-bd_bac"/>
</dbReference>
<dbReference type="PANTHER" id="PTHR30560">
    <property type="entry name" value="TRIGGER FACTOR CHAPERONE AND PEPTIDYL-PROLYL CIS/TRANS ISOMERASE"/>
    <property type="match status" value="1"/>
</dbReference>
<dbReference type="InterPro" id="IPR036611">
    <property type="entry name" value="Trigger_fac_ribosome-bd_sf"/>
</dbReference>
<organism evidence="13 14">
    <name type="scientific">Alienimonas californiensis</name>
    <dbReference type="NCBI Taxonomy" id="2527989"/>
    <lineage>
        <taxon>Bacteria</taxon>
        <taxon>Pseudomonadati</taxon>
        <taxon>Planctomycetota</taxon>
        <taxon>Planctomycetia</taxon>
        <taxon>Planctomycetales</taxon>
        <taxon>Planctomycetaceae</taxon>
        <taxon>Alienimonas</taxon>
    </lineage>
</organism>
<comment type="catalytic activity">
    <reaction evidence="1 9">
        <text>[protein]-peptidylproline (omega=180) = [protein]-peptidylproline (omega=0)</text>
        <dbReference type="Rhea" id="RHEA:16237"/>
        <dbReference type="Rhea" id="RHEA-COMP:10747"/>
        <dbReference type="Rhea" id="RHEA-COMP:10748"/>
        <dbReference type="ChEBI" id="CHEBI:83833"/>
        <dbReference type="ChEBI" id="CHEBI:83834"/>
        <dbReference type="EC" id="5.2.1.8"/>
    </reaction>
</comment>
<evidence type="ECO:0000256" key="2">
    <source>
        <dbReference type="ARBA" id="ARBA00005464"/>
    </source>
</evidence>
<comment type="similarity">
    <text evidence="2 9">Belongs to the FKBP-type PPIase family. Tig subfamily.</text>
</comment>
<keyword evidence="14" id="KW-1185">Reference proteome</keyword>
<dbReference type="Gene3D" id="3.10.50.40">
    <property type="match status" value="1"/>
</dbReference>
<keyword evidence="9" id="KW-0963">Cytoplasm</keyword>
<dbReference type="Pfam" id="PF05697">
    <property type="entry name" value="Trigger_N"/>
    <property type="match status" value="1"/>
</dbReference>
<dbReference type="GO" id="GO:0015031">
    <property type="term" value="P:protein transport"/>
    <property type="evidence" value="ECO:0007669"/>
    <property type="project" value="UniProtKB-UniRule"/>
</dbReference>
<comment type="function">
    <text evidence="9">Involved in protein export. Acts as a chaperone by maintaining the newly synthesized protein in an open conformation. Functions as a peptidyl-prolyl cis-trans isomerase.</text>
</comment>
<evidence type="ECO:0000256" key="1">
    <source>
        <dbReference type="ARBA" id="ARBA00000971"/>
    </source>
</evidence>
<dbReference type="SUPFAM" id="SSF109998">
    <property type="entry name" value="Triger factor/SurA peptide-binding domain-like"/>
    <property type="match status" value="1"/>
</dbReference>
<dbReference type="GO" id="GO:0044183">
    <property type="term" value="F:protein folding chaperone"/>
    <property type="evidence" value="ECO:0007669"/>
    <property type="project" value="TreeGrafter"/>
</dbReference>
<evidence type="ECO:0000256" key="8">
    <source>
        <dbReference type="ARBA" id="ARBA00029986"/>
    </source>
</evidence>
<dbReference type="GO" id="GO:0005737">
    <property type="term" value="C:cytoplasm"/>
    <property type="evidence" value="ECO:0007669"/>
    <property type="project" value="UniProtKB-SubCell"/>
</dbReference>
<dbReference type="GO" id="GO:0043022">
    <property type="term" value="F:ribosome binding"/>
    <property type="evidence" value="ECO:0007669"/>
    <property type="project" value="TreeGrafter"/>
</dbReference>
<feature type="domain" description="Trigger factor ribosome-binding bacterial" evidence="11">
    <location>
        <begin position="42"/>
        <end position="182"/>
    </location>
</feature>
<feature type="domain" description="Trigger factor C-terminal" evidence="12">
    <location>
        <begin position="306"/>
        <end position="462"/>
    </location>
</feature>
<dbReference type="SUPFAM" id="SSF102735">
    <property type="entry name" value="Trigger factor ribosome-binding domain"/>
    <property type="match status" value="1"/>
</dbReference>
<dbReference type="NCBIfam" id="TIGR00115">
    <property type="entry name" value="tig"/>
    <property type="match status" value="1"/>
</dbReference>
<proteinExistence type="inferred from homology"/>
<protein>
    <recommendedName>
        <fullName evidence="4 9">Trigger factor</fullName>
        <shortName evidence="9">TF</shortName>
        <ecNumber evidence="3 9">5.2.1.8</ecNumber>
    </recommendedName>
    <alternativeName>
        <fullName evidence="8 9">PPIase</fullName>
    </alternativeName>
</protein>
<evidence type="ECO:0000256" key="7">
    <source>
        <dbReference type="ARBA" id="ARBA00023235"/>
    </source>
</evidence>
<evidence type="ECO:0000256" key="4">
    <source>
        <dbReference type="ARBA" id="ARBA00016902"/>
    </source>
</evidence>
<dbReference type="GO" id="GO:0003755">
    <property type="term" value="F:peptidyl-prolyl cis-trans isomerase activity"/>
    <property type="evidence" value="ECO:0007669"/>
    <property type="project" value="UniProtKB-UniRule"/>
</dbReference>
<dbReference type="KEGG" id="acaf:CA12_18560"/>
<keyword evidence="5 9" id="KW-0697">Rotamase</keyword>
<dbReference type="Proteomes" id="UP000318741">
    <property type="component" value="Chromosome"/>
</dbReference>
<dbReference type="GO" id="GO:0051083">
    <property type="term" value="P:'de novo' cotranslational protein folding"/>
    <property type="evidence" value="ECO:0007669"/>
    <property type="project" value="TreeGrafter"/>
</dbReference>
<dbReference type="InterPro" id="IPR037041">
    <property type="entry name" value="Trigger_fac_C_sf"/>
</dbReference>
<evidence type="ECO:0000256" key="6">
    <source>
        <dbReference type="ARBA" id="ARBA00023186"/>
    </source>
</evidence>
<accession>A0A517P8S2</accession>
<dbReference type="Gene3D" id="3.30.70.1050">
    <property type="entry name" value="Trigger factor ribosome-binding domain"/>
    <property type="match status" value="1"/>
</dbReference>
<sequence>MSTDAPVLDDPAAGGTLGDPDLTGDALFGDELADDRRKMDLSVEVQDAGPCLKHVKVTVPRAEIDAALEEALEEYADQAAVPGFRVGRVPVSLIKKRFKDELAGQVKQRVLIDSLEQVSEEQDLDPINEPDLDVTTLDLPDEGDFEYEFDVEVRPKFDTPDLAGLKIERPDAEVTDAEVAAYREEFLTQYGRLEPQERAAEAGDTVKLKVKFSHDGKELNVVPELKAKLKPVLRLQDAELEGFDELIAGAKVGDVKEATLTVSPEADRVELRGEEVTGKFEVLAISTLKLPTLTRELLDRIGVESAEELDTQIRDSLTRQREYRQRQSAREQLLAGMTESADWDLPEKLVRRQTENALRRELLEMQQAGFTTAQIRARENELKQNALSSTRQALKEHFILDRVAEENDIEPTPGEIDREITLMALQQGEPVRRVRSRLAKSGMIENLAAQLRERKAIDFLLEKAEYVDVPSEEPPADRVEAVKQSVCGIGSVAAVADEDENGAGEEE</sequence>
<dbReference type="InterPro" id="IPR005215">
    <property type="entry name" value="Trig_fac"/>
</dbReference>
<evidence type="ECO:0000259" key="11">
    <source>
        <dbReference type="Pfam" id="PF05697"/>
    </source>
</evidence>
<evidence type="ECO:0000256" key="10">
    <source>
        <dbReference type="SAM" id="MobiDB-lite"/>
    </source>
</evidence>
<dbReference type="PANTHER" id="PTHR30560:SF3">
    <property type="entry name" value="TRIGGER FACTOR-LIKE PROTEIN TIG, CHLOROPLASTIC"/>
    <property type="match status" value="1"/>
</dbReference>
<dbReference type="HAMAP" id="MF_00303">
    <property type="entry name" value="Trigger_factor_Tig"/>
    <property type="match status" value="1"/>
</dbReference>
<dbReference type="GO" id="GO:0051301">
    <property type="term" value="P:cell division"/>
    <property type="evidence" value="ECO:0007669"/>
    <property type="project" value="UniProtKB-KW"/>
</dbReference>
<dbReference type="AlphaFoldDB" id="A0A517P8S2"/>
<evidence type="ECO:0000313" key="13">
    <source>
        <dbReference type="EMBL" id="QDT15762.1"/>
    </source>
</evidence>
<dbReference type="Gene3D" id="1.10.3120.10">
    <property type="entry name" value="Trigger factor, C-terminal domain"/>
    <property type="match status" value="1"/>
</dbReference>
<dbReference type="InterPro" id="IPR046357">
    <property type="entry name" value="PPIase_dom_sf"/>
</dbReference>
<evidence type="ECO:0000256" key="5">
    <source>
        <dbReference type="ARBA" id="ARBA00023110"/>
    </source>
</evidence>
<evidence type="ECO:0000256" key="3">
    <source>
        <dbReference type="ARBA" id="ARBA00013194"/>
    </source>
</evidence>
<evidence type="ECO:0000313" key="14">
    <source>
        <dbReference type="Proteomes" id="UP000318741"/>
    </source>
</evidence>
<evidence type="ECO:0000259" key="12">
    <source>
        <dbReference type="Pfam" id="PF05698"/>
    </source>
</evidence>
<gene>
    <name evidence="9 13" type="primary">tig</name>
    <name evidence="13" type="ORF">CA12_18560</name>
</gene>
<keyword evidence="9" id="KW-0132">Cell division</keyword>
<dbReference type="GO" id="GO:0043335">
    <property type="term" value="P:protein unfolding"/>
    <property type="evidence" value="ECO:0007669"/>
    <property type="project" value="TreeGrafter"/>
</dbReference>